<keyword evidence="4 6" id="KW-1133">Transmembrane helix</keyword>
<feature type="transmembrane region" description="Helical" evidence="6">
    <location>
        <begin position="145"/>
        <end position="168"/>
    </location>
</feature>
<dbReference type="PANTHER" id="PTHR21716">
    <property type="entry name" value="TRANSMEMBRANE PROTEIN"/>
    <property type="match status" value="1"/>
</dbReference>
<dbReference type="InterPro" id="IPR002549">
    <property type="entry name" value="AI-2E-like"/>
</dbReference>
<proteinExistence type="inferred from homology"/>
<feature type="transmembrane region" description="Helical" evidence="6">
    <location>
        <begin position="62"/>
        <end position="88"/>
    </location>
</feature>
<sequence>MFDSVPTRPSLETTQRRALNWAALLAVAAIIYVIEPVAIGMFLGALLAFMSRPLHGRLFNRFGQNVSAIVTTVIVALLVVGVLTGLVWELGSKGTVHAKELADSVTADGGLLGQARAFGARFGIGVDVDLGTRLASWVESEAAKFAVAGAAMLGVTADLLLLLFFMVLTLHFVLRNSTALVAAATQTLPLKPEWTLGLFADFRRVGRATLFGTLVTGLAQGVLATIAYAIAGVPDPIFYGVATAVASLVPAIGTLLVWVPIGIVMIATGHPVAGVFVLVWGAAVVVGVSDYVIRPRLVGDEEMPSLLTFAALFGGVEAFGLKGLIVGPVVLSLGFSVVRLYKREHTEQVITTPQGA</sequence>
<feature type="transmembrane region" description="Helical" evidence="6">
    <location>
        <begin position="20"/>
        <end position="50"/>
    </location>
</feature>
<name>A0A2W5T4M8_9BACT</name>
<accession>A0A2W5T4M8</accession>
<dbReference type="AlphaFoldDB" id="A0A2W5T4M8"/>
<protein>
    <recommendedName>
        <fullName evidence="9">AI-2E family transporter</fullName>
    </recommendedName>
</protein>
<feature type="transmembrane region" description="Helical" evidence="6">
    <location>
        <begin position="237"/>
        <end position="259"/>
    </location>
</feature>
<comment type="caution">
    <text evidence="7">The sequence shown here is derived from an EMBL/GenBank/DDBJ whole genome shotgun (WGS) entry which is preliminary data.</text>
</comment>
<evidence type="ECO:0000313" key="8">
    <source>
        <dbReference type="Proteomes" id="UP000249061"/>
    </source>
</evidence>
<evidence type="ECO:0000256" key="2">
    <source>
        <dbReference type="ARBA" id="ARBA00009773"/>
    </source>
</evidence>
<dbReference type="Pfam" id="PF01594">
    <property type="entry name" value="AI-2E_transport"/>
    <property type="match status" value="1"/>
</dbReference>
<evidence type="ECO:0000256" key="3">
    <source>
        <dbReference type="ARBA" id="ARBA00022692"/>
    </source>
</evidence>
<feature type="transmembrane region" description="Helical" evidence="6">
    <location>
        <begin position="305"/>
        <end position="338"/>
    </location>
</feature>
<reference evidence="7 8" key="1">
    <citation type="submission" date="2017-08" db="EMBL/GenBank/DDBJ databases">
        <title>Infants hospitalized years apart are colonized by the same room-sourced microbial strains.</title>
        <authorList>
            <person name="Brooks B."/>
            <person name="Olm M.R."/>
            <person name="Firek B.A."/>
            <person name="Baker R."/>
            <person name="Thomas B.C."/>
            <person name="Morowitz M.J."/>
            <person name="Banfield J.F."/>
        </authorList>
    </citation>
    <scope>NUCLEOTIDE SEQUENCE [LARGE SCALE GENOMIC DNA]</scope>
    <source>
        <strain evidence="7">S2_003_000_R2_14</strain>
    </source>
</reference>
<feature type="transmembrane region" description="Helical" evidence="6">
    <location>
        <begin position="208"/>
        <end position="231"/>
    </location>
</feature>
<evidence type="ECO:0000256" key="4">
    <source>
        <dbReference type="ARBA" id="ARBA00022989"/>
    </source>
</evidence>
<comment type="similarity">
    <text evidence="2">Belongs to the autoinducer-2 exporter (AI-2E) (TC 2.A.86) family.</text>
</comment>
<feature type="transmembrane region" description="Helical" evidence="6">
    <location>
        <begin position="271"/>
        <end position="293"/>
    </location>
</feature>
<keyword evidence="3 6" id="KW-0812">Transmembrane</keyword>
<organism evidence="7 8">
    <name type="scientific">Archangium gephyra</name>
    <dbReference type="NCBI Taxonomy" id="48"/>
    <lineage>
        <taxon>Bacteria</taxon>
        <taxon>Pseudomonadati</taxon>
        <taxon>Myxococcota</taxon>
        <taxon>Myxococcia</taxon>
        <taxon>Myxococcales</taxon>
        <taxon>Cystobacterineae</taxon>
        <taxon>Archangiaceae</taxon>
        <taxon>Archangium</taxon>
    </lineage>
</organism>
<evidence type="ECO:0000313" key="7">
    <source>
        <dbReference type="EMBL" id="PZR10449.1"/>
    </source>
</evidence>
<comment type="subcellular location">
    <subcellularLocation>
        <location evidence="1">Membrane</location>
        <topology evidence="1">Multi-pass membrane protein</topology>
    </subcellularLocation>
</comment>
<evidence type="ECO:0000256" key="6">
    <source>
        <dbReference type="SAM" id="Phobius"/>
    </source>
</evidence>
<dbReference type="PANTHER" id="PTHR21716:SF4">
    <property type="entry name" value="TRANSMEMBRANE PROTEIN 245"/>
    <property type="match status" value="1"/>
</dbReference>
<keyword evidence="5 6" id="KW-0472">Membrane</keyword>
<evidence type="ECO:0000256" key="1">
    <source>
        <dbReference type="ARBA" id="ARBA00004141"/>
    </source>
</evidence>
<gene>
    <name evidence="7" type="ORF">DI536_19575</name>
</gene>
<dbReference type="GO" id="GO:0016020">
    <property type="term" value="C:membrane"/>
    <property type="evidence" value="ECO:0007669"/>
    <property type="project" value="UniProtKB-SubCell"/>
</dbReference>
<evidence type="ECO:0000256" key="5">
    <source>
        <dbReference type="ARBA" id="ARBA00023136"/>
    </source>
</evidence>
<dbReference type="Proteomes" id="UP000249061">
    <property type="component" value="Unassembled WGS sequence"/>
</dbReference>
<evidence type="ECO:0008006" key="9">
    <source>
        <dbReference type="Google" id="ProtNLM"/>
    </source>
</evidence>
<dbReference type="EMBL" id="QFQP01000017">
    <property type="protein sequence ID" value="PZR10449.1"/>
    <property type="molecule type" value="Genomic_DNA"/>
</dbReference>